<dbReference type="Proteomes" id="UP001156706">
    <property type="component" value="Unassembled WGS sequence"/>
</dbReference>
<reference evidence="5" key="1">
    <citation type="journal article" date="2019" name="Int. J. Syst. Evol. Microbiol.">
        <title>The Global Catalogue of Microorganisms (GCM) 10K type strain sequencing project: providing services to taxonomists for standard genome sequencing and annotation.</title>
        <authorList>
            <consortium name="The Broad Institute Genomics Platform"/>
            <consortium name="The Broad Institute Genome Sequencing Center for Infectious Disease"/>
            <person name="Wu L."/>
            <person name="Ma J."/>
        </authorList>
    </citation>
    <scope>NUCLEOTIDE SEQUENCE [LARGE SCALE GENOMIC DNA]</scope>
    <source>
        <strain evidence="5">NBRC 110044</strain>
    </source>
</reference>
<dbReference type="SUPFAM" id="SSF53850">
    <property type="entry name" value="Periplasmic binding protein-like II"/>
    <property type="match status" value="1"/>
</dbReference>
<evidence type="ECO:0000256" key="2">
    <source>
        <dbReference type="SAM" id="SignalP"/>
    </source>
</evidence>
<dbReference type="Pfam" id="PF00497">
    <property type="entry name" value="SBP_bac_3"/>
    <property type="match status" value="1"/>
</dbReference>
<dbReference type="SMART" id="SM00062">
    <property type="entry name" value="PBPb"/>
    <property type="match status" value="1"/>
</dbReference>
<feature type="signal peptide" evidence="2">
    <location>
        <begin position="1"/>
        <end position="19"/>
    </location>
</feature>
<keyword evidence="1 2" id="KW-0732">Signal</keyword>
<name>A0ABQ5YHG3_9NEIS</name>
<dbReference type="PANTHER" id="PTHR35936:SF25">
    <property type="entry name" value="ABC TRANSPORTER SUBSTRATE-BINDING PROTEIN"/>
    <property type="match status" value="1"/>
</dbReference>
<evidence type="ECO:0000313" key="4">
    <source>
        <dbReference type="EMBL" id="GLR14445.1"/>
    </source>
</evidence>
<evidence type="ECO:0000256" key="1">
    <source>
        <dbReference type="ARBA" id="ARBA00022729"/>
    </source>
</evidence>
<sequence length="240" mass="26215">MKMRIAMVLGLALCGQVWAAEVKVAVGLSLPPYVIQEQNKGMELDVVAQALAAAGHTIKPVYLPFARVPVAMQDGSVDAAITVNESSGIKAAFSDSHIVYQNFAVSLSKNGYKIGSVDELGKYSVAAFQNATVYLGDKFKAMATANKRYGEHAQQVKQNMLLFTGRAEVVVGDRNIFQYFNAAAKKEGVDTSQPVTYHELFPPTPYKVAFRDAALRDSFNTALKKMRADGSYEAIMKKYQ</sequence>
<comment type="caution">
    <text evidence="4">The sequence shown here is derived from an EMBL/GenBank/DDBJ whole genome shotgun (WGS) entry which is preliminary data.</text>
</comment>
<keyword evidence="5" id="KW-1185">Reference proteome</keyword>
<dbReference type="PANTHER" id="PTHR35936">
    <property type="entry name" value="MEMBRANE-BOUND LYTIC MUREIN TRANSGLYCOSYLASE F"/>
    <property type="match status" value="1"/>
</dbReference>
<dbReference type="Gene3D" id="3.40.190.10">
    <property type="entry name" value="Periplasmic binding protein-like II"/>
    <property type="match status" value="2"/>
</dbReference>
<gene>
    <name evidence="4" type="ORF">GCM10007907_32350</name>
</gene>
<dbReference type="InterPro" id="IPR001638">
    <property type="entry name" value="Solute-binding_3/MltF_N"/>
</dbReference>
<evidence type="ECO:0000313" key="5">
    <source>
        <dbReference type="Proteomes" id="UP001156706"/>
    </source>
</evidence>
<evidence type="ECO:0000259" key="3">
    <source>
        <dbReference type="SMART" id="SM00062"/>
    </source>
</evidence>
<accession>A0ABQ5YHG3</accession>
<feature type="domain" description="Solute-binding protein family 3/N-terminal" evidence="3">
    <location>
        <begin position="21"/>
        <end position="240"/>
    </location>
</feature>
<dbReference type="RefSeq" id="WP_284197518.1">
    <property type="nucleotide sequence ID" value="NZ_BSOG01000004.1"/>
</dbReference>
<feature type="chain" id="PRO_5045788019" evidence="2">
    <location>
        <begin position="20"/>
        <end position="240"/>
    </location>
</feature>
<dbReference type="EMBL" id="BSOG01000004">
    <property type="protein sequence ID" value="GLR14445.1"/>
    <property type="molecule type" value="Genomic_DNA"/>
</dbReference>
<proteinExistence type="predicted"/>
<protein>
    <submittedName>
        <fullName evidence="4">Polar amino acid ABC transporter</fullName>
    </submittedName>
</protein>
<organism evidence="4 5">
    <name type="scientific">Chitinimonas prasina</name>
    <dbReference type="NCBI Taxonomy" id="1434937"/>
    <lineage>
        <taxon>Bacteria</taxon>
        <taxon>Pseudomonadati</taxon>
        <taxon>Pseudomonadota</taxon>
        <taxon>Betaproteobacteria</taxon>
        <taxon>Neisseriales</taxon>
        <taxon>Chitinibacteraceae</taxon>
        <taxon>Chitinimonas</taxon>
    </lineage>
</organism>